<dbReference type="PROSITE" id="PS50995">
    <property type="entry name" value="HTH_MARR_2"/>
    <property type="match status" value="1"/>
</dbReference>
<sequence length="149" mass="17749">MELDSIQTLIKDYLELSVFTKNQVRETVEEMTREHFITFEQFCMMRLIEQHPGISPIQIAERLDINKSGVSIRISRLLDKKFIEKRKIDNRSFGLYNSEKGHAIFNEGEKKIQSLVEKWIQELGEQDSREFIRIYKKINTIITRLRAEK</sequence>
<dbReference type="OrthoDB" id="3254893at2"/>
<evidence type="ECO:0000313" key="4">
    <source>
        <dbReference type="Proteomes" id="UP000298347"/>
    </source>
</evidence>
<accession>A0A4Z0GKX2</accession>
<evidence type="ECO:0000313" key="3">
    <source>
        <dbReference type="EMBL" id="TGA97616.1"/>
    </source>
</evidence>
<evidence type="ECO:0000259" key="2">
    <source>
        <dbReference type="PROSITE" id="PS50995"/>
    </source>
</evidence>
<dbReference type="InterPro" id="IPR036390">
    <property type="entry name" value="WH_DNA-bd_sf"/>
</dbReference>
<dbReference type="AlphaFoldDB" id="A0A4Z0GKX2"/>
<gene>
    <name evidence="3" type="ORF">E4665_10920</name>
</gene>
<comment type="caution">
    <text evidence="3">The sequence shown here is derived from an EMBL/GenBank/DDBJ whole genome shotgun (WGS) entry which is preliminary data.</text>
</comment>
<dbReference type="SUPFAM" id="SSF46785">
    <property type="entry name" value="Winged helix' DNA-binding domain"/>
    <property type="match status" value="1"/>
</dbReference>
<proteinExistence type="predicted"/>
<dbReference type="PANTHER" id="PTHR33164:SF67">
    <property type="entry name" value="TRANSCRIPTIONAL REGULATOR, MARR FAMILY"/>
    <property type="match status" value="1"/>
</dbReference>
<reference evidence="3 4" key="1">
    <citation type="journal article" date="2015" name="Int. J. Syst. Evol. Microbiol.">
        <title>Sporolactobacillus shoreae sp. nov. and Sporolactobacillus spathodeae sp. nov., two spore-forming lactic acid bacteria isolated from tree barks in Thailand.</title>
        <authorList>
            <person name="Thamacharoensuk T."/>
            <person name="Kitahara M."/>
            <person name="Ohkuma M."/>
            <person name="Thongchul N."/>
            <person name="Tanasupawat S."/>
        </authorList>
    </citation>
    <scope>NUCLEOTIDE SEQUENCE [LARGE SCALE GENOMIC DNA]</scope>
    <source>
        <strain evidence="3 4">BK92</strain>
    </source>
</reference>
<dbReference type="InterPro" id="IPR036388">
    <property type="entry name" value="WH-like_DNA-bd_sf"/>
</dbReference>
<dbReference type="GO" id="GO:0006950">
    <property type="term" value="P:response to stress"/>
    <property type="evidence" value="ECO:0007669"/>
    <property type="project" value="TreeGrafter"/>
</dbReference>
<name>A0A4Z0GKX2_9BACL</name>
<dbReference type="Gene3D" id="1.10.10.10">
    <property type="entry name" value="Winged helix-like DNA-binding domain superfamily/Winged helix DNA-binding domain"/>
    <property type="match status" value="1"/>
</dbReference>
<keyword evidence="1" id="KW-0238">DNA-binding</keyword>
<dbReference type="EMBL" id="SRJD01000012">
    <property type="protein sequence ID" value="TGA97616.1"/>
    <property type="molecule type" value="Genomic_DNA"/>
</dbReference>
<protein>
    <submittedName>
        <fullName evidence="3">MarR family transcriptional regulator</fullName>
    </submittedName>
</protein>
<dbReference type="GO" id="GO:0003700">
    <property type="term" value="F:DNA-binding transcription factor activity"/>
    <property type="evidence" value="ECO:0007669"/>
    <property type="project" value="InterPro"/>
</dbReference>
<dbReference type="PANTHER" id="PTHR33164">
    <property type="entry name" value="TRANSCRIPTIONAL REGULATOR, MARR FAMILY"/>
    <property type="match status" value="1"/>
</dbReference>
<dbReference type="RefSeq" id="WP_135348826.1">
    <property type="nucleotide sequence ID" value="NZ_SRJD01000012.1"/>
</dbReference>
<dbReference type="InterPro" id="IPR039422">
    <property type="entry name" value="MarR/SlyA-like"/>
</dbReference>
<dbReference type="SMART" id="SM00347">
    <property type="entry name" value="HTH_MARR"/>
    <property type="match status" value="1"/>
</dbReference>
<dbReference type="GO" id="GO:0003677">
    <property type="term" value="F:DNA binding"/>
    <property type="evidence" value="ECO:0007669"/>
    <property type="project" value="UniProtKB-KW"/>
</dbReference>
<feature type="domain" description="HTH marR-type" evidence="2">
    <location>
        <begin position="1"/>
        <end position="140"/>
    </location>
</feature>
<dbReference type="Proteomes" id="UP000298347">
    <property type="component" value="Unassembled WGS sequence"/>
</dbReference>
<keyword evidence="4" id="KW-1185">Reference proteome</keyword>
<dbReference type="InterPro" id="IPR000835">
    <property type="entry name" value="HTH_MarR-typ"/>
</dbReference>
<organism evidence="3 4">
    <name type="scientific">Sporolactobacillus shoreae</name>
    <dbReference type="NCBI Taxonomy" id="1465501"/>
    <lineage>
        <taxon>Bacteria</taxon>
        <taxon>Bacillati</taxon>
        <taxon>Bacillota</taxon>
        <taxon>Bacilli</taxon>
        <taxon>Bacillales</taxon>
        <taxon>Sporolactobacillaceae</taxon>
        <taxon>Sporolactobacillus</taxon>
    </lineage>
</organism>
<dbReference type="Pfam" id="PF12802">
    <property type="entry name" value="MarR_2"/>
    <property type="match status" value="1"/>
</dbReference>
<evidence type="ECO:0000256" key="1">
    <source>
        <dbReference type="ARBA" id="ARBA00023125"/>
    </source>
</evidence>